<proteinExistence type="predicted"/>
<sequence>MPSMPPTSPRGQGAQTPAWHKAKLGAALLVVLGVYHLMMKSMLGSFGLPAEGQDGVRYVLVSLGDAVATDLPKHAASAAHSAISQKGHSSDNRRQDAYDAVDQERKAETPAPVKENDEYEALELDLSFDEQAEASETKSPVVAPKKADVQDMDQDQGEGETANDGVVSADSNENVEEKEESSDNVDDNNIDDDDSSADDVEQEKEEDQAEETESEDVFSLTGHVLPNDILDERSELLDESDNDNDAWSGFAVNDEALAEAPAKNENGVELGSARDVIPVDLTLLKPADILCKDVSSKARCGEIPHCYWGTDTRSCRTELWAMECSMTKVKSTCAKLPKCTWASHSRSRGRYCVENMKKEEEEEVADAIVDLIDPNTTPCYKVPTQDGCDQIDRCFWNTEVKACRTEPWAMTCNMTKVRSTCGKIPNCRWASSRKTKGRYCVSISGDGSSTVDALDSSSDGDAASAVASSYADASDDAEESLAPHLTRVRIGNTTHLLTQCKTYAEEGACAGNTHCYWKEGQCLTEMEFLPCSSTKVRPTCDALKHCIWTAKTLTKGKYCVDRYYLDNPEELGTKCSILRSKTKCETQLACEWRSAKTTGRYCDRVVNLKEAARELHEIFPRYEDGLVLSPPAVVPITLTDAPSRPNRYECPKNLECQDPGVLAPQLSVAPSFLTSTTGFKVSRCCDAHDEILKMMRAVTTHFMALSFSDWWLDEGLALGMYRFNGVMPPWLTSPSVSVAHKSARSIRSLLDKFNKGFFYRPYSIRGCEIRTSKSKRKSSSSVASGDDAGRAVEGVPEADLAALASQNEGLAAPGASSLLASASSSTSLPASRYSCKSLSKISSKHTIVYYEVVNMNEPEAAKLRIYPRVTSRAARKCVSGPKNKPVPLDFVLPTKPCPHSLYGNDKVLCPHLPEAYLDLLYTPQWRTDPLPEASALRMPNVAMDDDVDIDFSRTTSESTLSSKFVWLSLRHCAASELQ</sequence>
<keyword evidence="3" id="KW-1185">Reference proteome</keyword>
<dbReference type="EMBL" id="BEYU01000024">
    <property type="protein sequence ID" value="GBG26815.1"/>
    <property type="molecule type" value="Genomic_DNA"/>
</dbReference>
<feature type="region of interest" description="Disordered" evidence="1">
    <location>
        <begin position="78"/>
        <end position="119"/>
    </location>
</feature>
<dbReference type="Proteomes" id="UP000241890">
    <property type="component" value="Unassembled WGS sequence"/>
</dbReference>
<protein>
    <submittedName>
        <fullName evidence="2">Uncharacterized protein</fullName>
    </submittedName>
</protein>
<evidence type="ECO:0000313" key="2">
    <source>
        <dbReference type="EMBL" id="GBG26815.1"/>
    </source>
</evidence>
<comment type="caution">
    <text evidence="2">The sequence shown here is derived from an EMBL/GenBank/DDBJ whole genome shotgun (WGS) entry which is preliminary data.</text>
</comment>
<reference evidence="2 3" key="1">
    <citation type="submission" date="2017-12" db="EMBL/GenBank/DDBJ databases">
        <title>Sequencing, de novo assembly and annotation of complete genome of a new Thraustochytrid species, strain FCC1311.</title>
        <authorList>
            <person name="Sedici K."/>
            <person name="Godart F."/>
            <person name="Aiese Cigliano R."/>
            <person name="Sanseverino W."/>
            <person name="Barakat M."/>
            <person name="Ortet P."/>
            <person name="Marechal E."/>
            <person name="Cagnac O."/>
            <person name="Amato A."/>
        </authorList>
    </citation>
    <scope>NUCLEOTIDE SEQUENCE [LARGE SCALE GENOMIC DNA]</scope>
</reference>
<feature type="compositionally biased region" description="Basic and acidic residues" evidence="1">
    <location>
        <begin position="88"/>
        <end position="108"/>
    </location>
</feature>
<evidence type="ECO:0000313" key="3">
    <source>
        <dbReference type="Proteomes" id="UP000241890"/>
    </source>
</evidence>
<gene>
    <name evidence="2" type="ORF">FCC1311_030372</name>
</gene>
<feature type="region of interest" description="Disordered" evidence="1">
    <location>
        <begin position="131"/>
        <end position="224"/>
    </location>
</feature>
<dbReference type="InParanoid" id="A0A2R5G8E4"/>
<organism evidence="2 3">
    <name type="scientific">Hondaea fermentalgiana</name>
    <dbReference type="NCBI Taxonomy" id="2315210"/>
    <lineage>
        <taxon>Eukaryota</taxon>
        <taxon>Sar</taxon>
        <taxon>Stramenopiles</taxon>
        <taxon>Bigyra</taxon>
        <taxon>Labyrinthulomycetes</taxon>
        <taxon>Thraustochytrida</taxon>
        <taxon>Thraustochytriidae</taxon>
        <taxon>Hondaea</taxon>
    </lineage>
</organism>
<name>A0A2R5G8E4_9STRA</name>
<dbReference type="AlphaFoldDB" id="A0A2R5G8E4"/>
<feature type="compositionally biased region" description="Acidic residues" evidence="1">
    <location>
        <begin position="173"/>
        <end position="216"/>
    </location>
</feature>
<accession>A0A2R5G8E4</accession>
<evidence type="ECO:0000256" key="1">
    <source>
        <dbReference type="SAM" id="MobiDB-lite"/>
    </source>
</evidence>